<organism evidence="2 3">
    <name type="scientific">Paracoccus alkanivorans</name>
    <dbReference type="NCBI Taxonomy" id="2116655"/>
    <lineage>
        <taxon>Bacteria</taxon>
        <taxon>Pseudomonadati</taxon>
        <taxon>Pseudomonadota</taxon>
        <taxon>Alphaproteobacteria</taxon>
        <taxon>Rhodobacterales</taxon>
        <taxon>Paracoccaceae</taxon>
        <taxon>Paracoccus</taxon>
    </lineage>
</organism>
<feature type="region of interest" description="Disordered" evidence="1">
    <location>
        <begin position="1"/>
        <end position="30"/>
    </location>
</feature>
<sequence>MHTRWGGRQVAHHRGAHTGAARDAAGSEEPLEDLRFVTRRNAAPIQLTIVLIAGSPTLDLNL</sequence>
<dbReference type="AlphaFoldDB" id="A0A3M0MNH2"/>
<accession>A0A3M0MNH2</accession>
<evidence type="ECO:0000313" key="2">
    <source>
        <dbReference type="EMBL" id="RMC37250.1"/>
    </source>
</evidence>
<evidence type="ECO:0000313" key="3">
    <source>
        <dbReference type="Proteomes" id="UP000273516"/>
    </source>
</evidence>
<feature type="compositionally biased region" description="Basic residues" evidence="1">
    <location>
        <begin position="1"/>
        <end position="16"/>
    </location>
</feature>
<gene>
    <name evidence="2" type="ORF">C9E81_00375</name>
</gene>
<name>A0A3M0MNH2_9RHOB</name>
<protein>
    <submittedName>
        <fullName evidence="2">Uncharacterized protein</fullName>
    </submittedName>
</protein>
<dbReference type="EMBL" id="QOKZ01000001">
    <property type="protein sequence ID" value="RMC37250.1"/>
    <property type="molecule type" value="Genomic_DNA"/>
</dbReference>
<keyword evidence="3" id="KW-1185">Reference proteome</keyword>
<evidence type="ECO:0000256" key="1">
    <source>
        <dbReference type="SAM" id="MobiDB-lite"/>
    </source>
</evidence>
<dbReference type="Proteomes" id="UP000273516">
    <property type="component" value="Unassembled WGS sequence"/>
</dbReference>
<reference evidence="2 3" key="1">
    <citation type="submission" date="2018-07" db="EMBL/GenBank/DDBJ databases">
        <authorList>
            <person name="Zhang Y."/>
            <person name="Wang L."/>
            <person name="Ma S."/>
        </authorList>
    </citation>
    <scope>NUCLEOTIDE SEQUENCE [LARGE SCALE GENOMIC DNA]</scope>
    <source>
        <strain evidence="2 3">4-2</strain>
    </source>
</reference>
<proteinExistence type="predicted"/>
<comment type="caution">
    <text evidence="2">The sequence shown here is derived from an EMBL/GenBank/DDBJ whole genome shotgun (WGS) entry which is preliminary data.</text>
</comment>